<reference evidence="10" key="2">
    <citation type="submission" date="2018-05" db="EMBL/GenBank/DDBJ databases">
        <title>OmerRS3 (Oryza meridionalis Reference Sequence Version 3).</title>
        <authorList>
            <person name="Zhang J."/>
            <person name="Kudrna D."/>
            <person name="Lee S."/>
            <person name="Talag J."/>
            <person name="Welchert J."/>
            <person name="Wing R.A."/>
        </authorList>
    </citation>
    <scope>NUCLEOTIDE SEQUENCE [LARGE SCALE GENOMIC DNA]</scope>
    <source>
        <strain evidence="10">cv. OR44</strain>
    </source>
</reference>
<evidence type="ECO:0000313" key="10">
    <source>
        <dbReference type="EnsemblPlants" id="OMERI08G07580.5"/>
    </source>
</evidence>
<dbReference type="CDD" id="cd21793">
    <property type="entry name" value="Rad21_Rec8_M_AtSYN1-like"/>
    <property type="match status" value="1"/>
</dbReference>
<dbReference type="PANTHER" id="PTHR12585:SF55">
    <property type="entry name" value="SISTER CHROMATID COHESION 1 PROTEIN 3"/>
    <property type="match status" value="1"/>
</dbReference>
<keyword evidence="3" id="KW-0498">Mitosis</keyword>
<dbReference type="Pfam" id="PF04824">
    <property type="entry name" value="Rad21_Rec8"/>
    <property type="match status" value="1"/>
</dbReference>
<evidence type="ECO:0000259" key="8">
    <source>
        <dbReference type="Pfam" id="PF04824"/>
    </source>
</evidence>
<evidence type="ECO:0000259" key="9">
    <source>
        <dbReference type="Pfam" id="PF04825"/>
    </source>
</evidence>
<dbReference type="InterPro" id="IPR036390">
    <property type="entry name" value="WH_DNA-bd_sf"/>
</dbReference>
<dbReference type="InterPro" id="IPR006910">
    <property type="entry name" value="Rad21_Rec8_N"/>
</dbReference>
<evidence type="ECO:0000256" key="5">
    <source>
        <dbReference type="ARBA" id="ARBA00023242"/>
    </source>
</evidence>
<dbReference type="Gramene" id="OMERI08G07580.5">
    <property type="protein sequence ID" value="OMERI08G07580.5"/>
    <property type="gene ID" value="OMERI08G07580"/>
</dbReference>
<dbReference type="InterPro" id="IPR039781">
    <property type="entry name" value="Rad21/Rec8-like"/>
</dbReference>
<evidence type="ECO:0000256" key="2">
    <source>
        <dbReference type="ARBA" id="ARBA00009870"/>
    </source>
</evidence>
<dbReference type="SUPFAM" id="SSF46785">
    <property type="entry name" value="Winged helix' DNA-binding domain"/>
    <property type="match status" value="1"/>
</dbReference>
<evidence type="ECO:0000256" key="6">
    <source>
        <dbReference type="ARBA" id="ARBA00064543"/>
    </source>
</evidence>
<keyword evidence="4" id="KW-0159">Chromosome partition</keyword>
<comment type="subunit">
    <text evidence="6">Component of the cohesin complex.</text>
</comment>
<dbReference type="Proteomes" id="UP000008021">
    <property type="component" value="Chromosome 8"/>
</dbReference>
<reference evidence="10" key="1">
    <citation type="submission" date="2015-04" db="UniProtKB">
        <authorList>
            <consortium name="EnsemblPlants"/>
        </authorList>
    </citation>
    <scope>IDENTIFICATION</scope>
</reference>
<dbReference type="AlphaFoldDB" id="A0A0E0EJQ0"/>
<accession>A0A0E0EJQ0</accession>
<keyword evidence="3" id="KW-0132">Cell division</keyword>
<proteinExistence type="inferred from homology"/>
<evidence type="ECO:0000256" key="1">
    <source>
        <dbReference type="ARBA" id="ARBA00004123"/>
    </source>
</evidence>
<protein>
    <recommendedName>
        <fullName evidence="12">Rad21/Rec8-like protein N-terminal domain-containing protein</fullName>
    </recommendedName>
</protein>
<dbReference type="InterPro" id="IPR023093">
    <property type="entry name" value="ScpA-like_C"/>
</dbReference>
<evidence type="ECO:0000256" key="7">
    <source>
        <dbReference type="SAM" id="MobiDB-lite"/>
    </source>
</evidence>
<keyword evidence="3" id="KW-0131">Cell cycle</keyword>
<keyword evidence="5" id="KW-0539">Nucleus</keyword>
<dbReference type="EnsemblPlants" id="OMERI08G07580.5">
    <property type="protein sequence ID" value="OMERI08G07580.5"/>
    <property type="gene ID" value="OMERI08G07580"/>
</dbReference>
<dbReference type="PANTHER" id="PTHR12585">
    <property type="entry name" value="SCC1 / RAD21 FAMILY MEMBER"/>
    <property type="match status" value="1"/>
</dbReference>
<dbReference type="GO" id="GO:0007059">
    <property type="term" value="P:chromosome segregation"/>
    <property type="evidence" value="ECO:0007669"/>
    <property type="project" value="UniProtKB-KW"/>
</dbReference>
<comment type="subcellular location">
    <subcellularLocation>
        <location evidence="1">Nucleus</location>
    </subcellularLocation>
</comment>
<dbReference type="GO" id="GO:0008278">
    <property type="term" value="C:cohesin complex"/>
    <property type="evidence" value="ECO:0007669"/>
    <property type="project" value="InterPro"/>
</dbReference>
<organism evidence="10">
    <name type="scientific">Oryza meridionalis</name>
    <dbReference type="NCBI Taxonomy" id="40149"/>
    <lineage>
        <taxon>Eukaryota</taxon>
        <taxon>Viridiplantae</taxon>
        <taxon>Streptophyta</taxon>
        <taxon>Embryophyta</taxon>
        <taxon>Tracheophyta</taxon>
        <taxon>Spermatophyta</taxon>
        <taxon>Magnoliopsida</taxon>
        <taxon>Liliopsida</taxon>
        <taxon>Poales</taxon>
        <taxon>Poaceae</taxon>
        <taxon>BOP clade</taxon>
        <taxon>Oryzoideae</taxon>
        <taxon>Oryzeae</taxon>
        <taxon>Oryzinae</taxon>
        <taxon>Oryza</taxon>
    </lineage>
</organism>
<feature type="compositionally biased region" description="Polar residues" evidence="7">
    <location>
        <begin position="388"/>
        <end position="413"/>
    </location>
</feature>
<evidence type="ECO:0000256" key="3">
    <source>
        <dbReference type="ARBA" id="ARBA00022776"/>
    </source>
</evidence>
<sequence>MFYSHTILARKSPLGTVWIAAHLERKIKKPQIDGIDIPSYAEFIMFPEVPIALRLSGHLLLGLVRIYSWKVNYLFHDCNRMLSTIRTTFASVQVDLPLHADHAPFDTITLPDTFRLDDINLDDAIRLIDTPDNHRKSLDQITLAEGDYLMIDLDEDARVELSAPGQSSHMGPEPTDEERLPPFHIDFGPSDNMDEEISVDPSQGNSEAVNTSNINQADKAPDLPEIMREAPFEGPELNLPDIDEMNAQPVQGEMNAQPVQDEMNAQPVQDEMNAPPAQDKRRIRYDNEIVFSNAYMKRQIDGGELHRLVCKRRKLPQAAVDVWKFCRIRQKDGFLLDPLVHGMCATLRQTYERTFPHVIDPEAESGSVEHTPGVANDSIQDTYDHQLSLKSPGNTDAQPEHQFNQQAPRNSDGQPEPELNPKSPIPRFSPQNIPSPIRDDNSPFKTPGAGGTPKSRLGETPASGTPADMSYMSPGQDSDPQVSPFPFNDELDGDLPEIPSLMSTPGVISTAGTGTTGLGSMSARTRAVAQYFKDQMASATSDDQPGKFILNRILEGRHRKQAARMFFETLVLKSYDYIDVEQEEAYGDIAVSVKPSLSGAKF</sequence>
<comment type="similarity">
    <text evidence="2">Belongs to the rad21 family.</text>
</comment>
<feature type="domain" description="Rad21/Rec8-like protein N-terminal" evidence="9">
    <location>
        <begin position="1"/>
        <end position="99"/>
    </location>
</feature>
<evidence type="ECO:0000256" key="4">
    <source>
        <dbReference type="ARBA" id="ARBA00022829"/>
    </source>
</evidence>
<dbReference type="GO" id="GO:0003682">
    <property type="term" value="F:chromatin binding"/>
    <property type="evidence" value="ECO:0007669"/>
    <property type="project" value="TreeGrafter"/>
</dbReference>
<feature type="region of interest" description="Disordered" evidence="7">
    <location>
        <begin position="386"/>
        <end position="496"/>
    </location>
</feature>
<feature type="domain" description="Rad21/Rec8-like protein C-terminal eukaryotic" evidence="8">
    <location>
        <begin position="544"/>
        <end position="596"/>
    </location>
</feature>
<dbReference type="HOGENOM" id="CLU_018792_0_0_1"/>
<evidence type="ECO:0008006" key="12">
    <source>
        <dbReference type="Google" id="ProtNLM"/>
    </source>
</evidence>
<dbReference type="InterPro" id="IPR006909">
    <property type="entry name" value="Rad21/Rec8_C_eu"/>
</dbReference>
<dbReference type="GO" id="GO:0005634">
    <property type="term" value="C:nucleus"/>
    <property type="evidence" value="ECO:0007669"/>
    <property type="project" value="UniProtKB-SubCell"/>
</dbReference>
<dbReference type="FunFam" id="1.10.10.580:FF:000002">
    <property type="entry name" value="Sister chromatid cohesion 1 protein 4"/>
    <property type="match status" value="1"/>
</dbReference>
<dbReference type="GO" id="GO:1990414">
    <property type="term" value="P:replication-born double-strand break repair via sister chromatid exchange"/>
    <property type="evidence" value="ECO:0007669"/>
    <property type="project" value="TreeGrafter"/>
</dbReference>
<dbReference type="GO" id="GO:0007062">
    <property type="term" value="P:sister chromatid cohesion"/>
    <property type="evidence" value="ECO:0007669"/>
    <property type="project" value="InterPro"/>
</dbReference>
<evidence type="ECO:0000313" key="11">
    <source>
        <dbReference type="Proteomes" id="UP000008021"/>
    </source>
</evidence>
<keyword evidence="11" id="KW-1185">Reference proteome</keyword>
<dbReference type="Gene3D" id="1.10.10.580">
    <property type="entry name" value="Structural maintenance of chromosome 1. Chain E"/>
    <property type="match status" value="1"/>
</dbReference>
<name>A0A0E0EJQ0_9ORYZ</name>
<dbReference type="Pfam" id="PF04825">
    <property type="entry name" value="Rad21_Rec8_N"/>
    <property type="match status" value="1"/>
</dbReference>